<dbReference type="Pfam" id="PF08721">
    <property type="entry name" value="Tn7_Tnp_TnsA_C"/>
    <property type="match status" value="1"/>
</dbReference>
<gene>
    <name evidence="3" type="ORF">F896_04033</name>
</gene>
<evidence type="ECO:0000313" key="3">
    <source>
        <dbReference type="EMBL" id="EOR02346.1"/>
    </source>
</evidence>
<reference evidence="3 4" key="1">
    <citation type="submission" date="2013-03" db="EMBL/GenBank/DDBJ databases">
        <title>The Genome Sequence of Acinetobacter sp. CIP 110321.</title>
        <authorList>
            <consortium name="The Broad Institute Genome Sequencing Platform"/>
            <consortium name="The Broad Institute Genome Sequencing Center for Infectious Disease"/>
            <person name="Cerqueira G."/>
            <person name="Feldgarden M."/>
            <person name="Courvalin P."/>
            <person name="Perichon B."/>
            <person name="Grillot-Courvalin C."/>
            <person name="Clermont D."/>
            <person name="Rocha E."/>
            <person name="Yoon E.-J."/>
            <person name="Nemec A."/>
            <person name="Walker B."/>
            <person name="Young S.K."/>
            <person name="Zeng Q."/>
            <person name="Gargeya S."/>
            <person name="Fitzgerald M."/>
            <person name="Haas B."/>
            <person name="Abouelleil A."/>
            <person name="Alvarado L."/>
            <person name="Arachchi H.M."/>
            <person name="Berlin A.M."/>
            <person name="Chapman S.B."/>
            <person name="Dewar J."/>
            <person name="Goldberg J."/>
            <person name="Griggs A."/>
            <person name="Gujja S."/>
            <person name="Hansen M."/>
            <person name="Howarth C."/>
            <person name="Imamovic A."/>
            <person name="Larimer J."/>
            <person name="McCowan C."/>
            <person name="Murphy C."/>
            <person name="Neiman D."/>
            <person name="Pearson M."/>
            <person name="Priest M."/>
            <person name="Roberts A."/>
            <person name="Saif S."/>
            <person name="Shea T."/>
            <person name="Sisk P."/>
            <person name="Sykes S."/>
            <person name="Wortman J."/>
            <person name="Nusbaum C."/>
            <person name="Birren B."/>
        </authorList>
    </citation>
    <scope>NUCLEOTIDE SEQUENCE [LARGE SCALE GENOMIC DNA]</scope>
    <source>
        <strain evidence="3 4">CIP 110321</strain>
    </source>
</reference>
<proteinExistence type="predicted"/>
<dbReference type="PATRIC" id="fig|1217699.3.peg.3934"/>
<dbReference type="InterPro" id="IPR014833">
    <property type="entry name" value="TnsA_N"/>
</dbReference>
<sequence length="222" mass="26832">MLKQERKINPTWRSVSGQISFRGEAVPYESTLERDFLVYQSFRKDVIDIVAQPIVIPFRKNGRTYHYTPDFFVQVKMHRGISGYDDRSMLVEVKPQEEWKKHWRDWSIKWKAAMQWCKERDFRFAIYDEGRIRHLALENIQFLARYKNLAVDEREVAAILQQIELMGNTTVEYLLERFFKGYIYRPRGHQIIWHLMARQKIGFDVWSDIKNEATEVWHEPTK</sequence>
<comment type="caution">
    <text evidence="3">The sequence shown here is derived from an EMBL/GenBank/DDBJ whole genome shotgun (WGS) entry which is preliminary data.</text>
</comment>
<dbReference type="RefSeq" id="WP_016165234.1">
    <property type="nucleotide sequence ID" value="NZ_JAKZGC010000014.1"/>
</dbReference>
<dbReference type="Proteomes" id="UP000016203">
    <property type="component" value="Unassembled WGS sequence"/>
</dbReference>
<accession>R9AQJ3</accession>
<evidence type="ECO:0000259" key="2">
    <source>
        <dbReference type="Pfam" id="PF08722"/>
    </source>
</evidence>
<feature type="domain" description="TnsA endonuclease C-terminal" evidence="1">
    <location>
        <begin position="132"/>
        <end position="204"/>
    </location>
</feature>
<dbReference type="InterPro" id="IPR014832">
    <property type="entry name" value="TnsA_C"/>
</dbReference>
<feature type="domain" description="TnsA endonuclease N-terminal" evidence="2">
    <location>
        <begin position="44"/>
        <end position="129"/>
    </location>
</feature>
<dbReference type="HOGENOM" id="CLU_100949_1_1_6"/>
<protein>
    <recommendedName>
        <fullName evidence="5">TnsA endonuclease N-terminal domain-containing protein</fullName>
    </recommendedName>
</protein>
<organism evidence="3 4">
    <name type="scientific">Acinetobacter genomosp. 15BJ</name>
    <dbReference type="NCBI Taxonomy" id="106651"/>
    <lineage>
        <taxon>Bacteria</taxon>
        <taxon>Pseudomonadati</taxon>
        <taxon>Pseudomonadota</taxon>
        <taxon>Gammaproteobacteria</taxon>
        <taxon>Moraxellales</taxon>
        <taxon>Moraxellaceae</taxon>
        <taxon>Acinetobacter</taxon>
    </lineage>
</organism>
<name>R9AQJ3_9GAMM</name>
<evidence type="ECO:0000259" key="1">
    <source>
        <dbReference type="Pfam" id="PF08721"/>
    </source>
</evidence>
<evidence type="ECO:0008006" key="5">
    <source>
        <dbReference type="Google" id="ProtNLM"/>
    </source>
</evidence>
<dbReference type="Pfam" id="PF08722">
    <property type="entry name" value="Tn7_TnsA-like_N"/>
    <property type="match status" value="1"/>
</dbReference>
<evidence type="ECO:0000313" key="4">
    <source>
        <dbReference type="Proteomes" id="UP000016203"/>
    </source>
</evidence>
<dbReference type="OrthoDB" id="881413at2"/>
<dbReference type="EMBL" id="AQFL01000029">
    <property type="protein sequence ID" value="EOR02346.1"/>
    <property type="molecule type" value="Genomic_DNA"/>
</dbReference>
<dbReference type="AlphaFoldDB" id="R9AQJ3"/>